<organism evidence="2 3">
    <name type="scientific">Phenylobacterium deserti</name>
    <dbReference type="NCBI Taxonomy" id="1914756"/>
    <lineage>
        <taxon>Bacteria</taxon>
        <taxon>Pseudomonadati</taxon>
        <taxon>Pseudomonadota</taxon>
        <taxon>Alphaproteobacteria</taxon>
        <taxon>Caulobacterales</taxon>
        <taxon>Caulobacteraceae</taxon>
        <taxon>Phenylobacterium</taxon>
    </lineage>
</organism>
<dbReference type="RefSeq" id="WP_111515950.1">
    <property type="nucleotide sequence ID" value="NZ_QFYR01000004.1"/>
</dbReference>
<dbReference type="OrthoDB" id="329702at2"/>
<dbReference type="SMART" id="SM00065">
    <property type="entry name" value="GAF"/>
    <property type="match status" value="1"/>
</dbReference>
<reference evidence="3" key="1">
    <citation type="submission" date="2018-05" db="EMBL/GenBank/DDBJ databases">
        <authorList>
            <person name="Li X."/>
        </authorList>
    </citation>
    <scope>NUCLEOTIDE SEQUENCE [LARGE SCALE GENOMIC DNA]</scope>
    <source>
        <strain evidence="3">YIM 73061</strain>
    </source>
</reference>
<protein>
    <submittedName>
        <fullName evidence="2">Transcriptional regulator</fullName>
    </submittedName>
</protein>
<feature type="domain" description="GAF" evidence="1">
    <location>
        <begin position="164"/>
        <end position="323"/>
    </location>
</feature>
<dbReference type="Proteomes" id="UP000249725">
    <property type="component" value="Unassembled WGS sequence"/>
</dbReference>
<dbReference type="EMBL" id="QFYR01000004">
    <property type="protein sequence ID" value="RAK51415.1"/>
    <property type="molecule type" value="Genomic_DNA"/>
</dbReference>
<dbReference type="Pfam" id="PF01243">
    <property type="entry name" value="PNPOx_N"/>
    <property type="match status" value="1"/>
</dbReference>
<evidence type="ECO:0000259" key="1">
    <source>
        <dbReference type="SMART" id="SM00065"/>
    </source>
</evidence>
<sequence>MSVRLRQILDCFEGVIPSVIATVDADGTPNVSYLSQVWFVDDEHVALSNQFFSKTAANVAATGQATVLVVDGRTGAQYMLDLAWVRSEAAGDLFDRMAAHLEAISTVHGTEQVMQLRSAEVYRVRICSPVPGNPIQLPEEQAHARGDRLPAAARLAGEIAAETDADAMIQRLLDGLGEAFGYEHAMVLVPELQADRLITLASRGYHAGGAGAETPMGRGAVGIAAKTGRAVRLCDMSRGRRLARAVESQAELDEGRTIPLPGLAEPQSQLAAPMLVQGQVSGVLFAEASERFRFGREDEQILSLLGAQLAASLRLAELEARSARAAAAAPAAPAQAQRSFQVRHYAFDDSVFIDGDYVIKGVPGRLLAHFLRQHLADGRRTFTNREIRLDASLRLPELKDNLETRLILLRRRLDERAGPVRLARPGRGVIELVLDGAPSLETVAA</sequence>
<gene>
    <name evidence="2" type="ORF">DJ018_15875</name>
</gene>
<dbReference type="PANTHER" id="PTHR40660:SF1">
    <property type="entry name" value="5'-PHOSPHATE OXIDASE PUTATIVE DOMAIN-CONTAINING PROTEIN-RELATED"/>
    <property type="match status" value="1"/>
</dbReference>
<accession>A0A328AA44</accession>
<dbReference type="Gene3D" id="2.30.110.10">
    <property type="entry name" value="Electron Transport, Fmn-binding Protein, Chain A"/>
    <property type="match status" value="1"/>
</dbReference>
<dbReference type="InterPro" id="IPR029016">
    <property type="entry name" value="GAF-like_dom_sf"/>
</dbReference>
<dbReference type="AlphaFoldDB" id="A0A328AA44"/>
<evidence type="ECO:0000313" key="2">
    <source>
        <dbReference type="EMBL" id="RAK51415.1"/>
    </source>
</evidence>
<dbReference type="Pfam" id="PF01590">
    <property type="entry name" value="GAF"/>
    <property type="match status" value="1"/>
</dbReference>
<comment type="caution">
    <text evidence="2">The sequence shown here is derived from an EMBL/GenBank/DDBJ whole genome shotgun (WGS) entry which is preliminary data.</text>
</comment>
<dbReference type="Gene3D" id="3.30.450.40">
    <property type="match status" value="1"/>
</dbReference>
<dbReference type="InterPro" id="IPR012349">
    <property type="entry name" value="Split_barrel_FMN-bd"/>
</dbReference>
<dbReference type="SUPFAM" id="SSF55781">
    <property type="entry name" value="GAF domain-like"/>
    <property type="match status" value="1"/>
</dbReference>
<keyword evidence="3" id="KW-1185">Reference proteome</keyword>
<proteinExistence type="predicted"/>
<dbReference type="SUPFAM" id="SSF50475">
    <property type="entry name" value="FMN-binding split barrel"/>
    <property type="match status" value="1"/>
</dbReference>
<dbReference type="InterPro" id="IPR011576">
    <property type="entry name" value="Pyridox_Oxase_N"/>
</dbReference>
<name>A0A328AA44_9CAUL</name>
<dbReference type="InterPro" id="IPR003018">
    <property type="entry name" value="GAF"/>
</dbReference>
<evidence type="ECO:0000313" key="3">
    <source>
        <dbReference type="Proteomes" id="UP000249725"/>
    </source>
</evidence>
<dbReference type="PANTHER" id="PTHR40660">
    <property type="entry name" value="5'-PHOSPHATE OXIDASE PUTATIVE DOMAIN-CONTAINING PROTEIN-RELATED"/>
    <property type="match status" value="1"/>
</dbReference>